<dbReference type="AlphaFoldDB" id="A0A4Q7KYH6"/>
<keyword evidence="2" id="KW-1185">Reference proteome</keyword>
<sequence>MAYATTPPAVLLARLREQLTYVTTLVDARKTLAEHKRLIVVGSWLSLLAATVHIDVKQQAAASTRLRIAASLAKHAGHNEIRAWCYETEAWRVLTDGDYRRAVELSQAAQQLAPAGSSAAIQATAQEGRAWARIGARDETYAAIDRVDKLVDPLPRPDRPEHHYRYDPDKAVSYLATTLAWVGDPAAEVHAREVISRLEPRGEVTKWPRRLASANLDLALTLTATDRLDEACEAALQALSSGRVVPSNHWRAAEVVAAVERRRLPEARELREAYEEMRRP</sequence>
<accession>A0A4Q7KYH6</accession>
<dbReference type="EMBL" id="SGWQ01000003">
    <property type="protein sequence ID" value="RZS40722.1"/>
    <property type="molecule type" value="Genomic_DNA"/>
</dbReference>
<evidence type="ECO:0000313" key="1">
    <source>
        <dbReference type="EMBL" id="RZS40722.1"/>
    </source>
</evidence>
<organism evidence="1 2">
    <name type="scientific">Herbihabitans rhizosphaerae</name>
    <dbReference type="NCBI Taxonomy" id="1872711"/>
    <lineage>
        <taxon>Bacteria</taxon>
        <taxon>Bacillati</taxon>
        <taxon>Actinomycetota</taxon>
        <taxon>Actinomycetes</taxon>
        <taxon>Pseudonocardiales</taxon>
        <taxon>Pseudonocardiaceae</taxon>
        <taxon>Herbihabitans</taxon>
    </lineage>
</organism>
<gene>
    <name evidence="1" type="ORF">EV193_10333</name>
</gene>
<protein>
    <submittedName>
        <fullName evidence="1">Uncharacterized protein</fullName>
    </submittedName>
</protein>
<dbReference type="Gene3D" id="1.25.40.10">
    <property type="entry name" value="Tetratricopeptide repeat domain"/>
    <property type="match status" value="1"/>
</dbReference>
<dbReference type="Proteomes" id="UP000294257">
    <property type="component" value="Unassembled WGS sequence"/>
</dbReference>
<proteinExistence type="predicted"/>
<name>A0A4Q7KYH6_9PSEU</name>
<evidence type="ECO:0000313" key="2">
    <source>
        <dbReference type="Proteomes" id="UP000294257"/>
    </source>
</evidence>
<dbReference type="InterPro" id="IPR011990">
    <property type="entry name" value="TPR-like_helical_dom_sf"/>
</dbReference>
<comment type="caution">
    <text evidence="1">The sequence shown here is derived from an EMBL/GenBank/DDBJ whole genome shotgun (WGS) entry which is preliminary data.</text>
</comment>
<reference evidence="1 2" key="1">
    <citation type="submission" date="2019-02" db="EMBL/GenBank/DDBJ databases">
        <title>Genomic Encyclopedia of Type Strains, Phase IV (KMG-IV): sequencing the most valuable type-strain genomes for metagenomic binning, comparative biology and taxonomic classification.</title>
        <authorList>
            <person name="Goeker M."/>
        </authorList>
    </citation>
    <scope>NUCLEOTIDE SEQUENCE [LARGE SCALE GENOMIC DNA]</scope>
    <source>
        <strain evidence="1 2">DSM 101727</strain>
    </source>
</reference>
<dbReference type="RefSeq" id="WP_242613260.1">
    <property type="nucleotide sequence ID" value="NZ_SGWQ01000003.1"/>
</dbReference>